<dbReference type="CDD" id="cd02233">
    <property type="entry name" value="cupin_HNL-like"/>
    <property type="match status" value="1"/>
</dbReference>
<protein>
    <submittedName>
        <fullName evidence="2">Cupin</fullName>
    </submittedName>
</protein>
<dbReference type="InterPro" id="IPR047263">
    <property type="entry name" value="HNL-like_cupin"/>
</dbReference>
<feature type="domain" description="Cupin type-2" evidence="1">
    <location>
        <begin position="41"/>
        <end position="98"/>
    </location>
</feature>
<name>A0A0N0H1J2_9ACTN</name>
<dbReference type="Pfam" id="PF07883">
    <property type="entry name" value="Cupin_2"/>
    <property type="match status" value="1"/>
</dbReference>
<dbReference type="Proteomes" id="UP000037982">
    <property type="component" value="Unassembled WGS sequence"/>
</dbReference>
<organism evidence="2 3">
    <name type="scientific">Streptomyces chattanoogensis</name>
    <dbReference type="NCBI Taxonomy" id="66876"/>
    <lineage>
        <taxon>Bacteria</taxon>
        <taxon>Bacillati</taxon>
        <taxon>Actinomycetota</taxon>
        <taxon>Actinomycetes</taxon>
        <taxon>Kitasatosporales</taxon>
        <taxon>Streptomycetaceae</taxon>
        <taxon>Streptomyces</taxon>
    </lineage>
</organism>
<sequence length="132" mass="14196">MDITRQRPATQPGPAARFTGSVWLDEIAAPPPPSRLRMFSVHFAPGARTFWHTHPHGQVLYVTEGAGLVQREGGPVEPIRAGDTVWIAPGERHWHGAAPDAFMTHLATVEAAADGTTTEWAEPVGPDAYPSA</sequence>
<dbReference type="SUPFAM" id="SSF51182">
    <property type="entry name" value="RmlC-like cupins"/>
    <property type="match status" value="1"/>
</dbReference>
<evidence type="ECO:0000259" key="1">
    <source>
        <dbReference type="Pfam" id="PF07883"/>
    </source>
</evidence>
<dbReference type="Gene3D" id="2.60.120.10">
    <property type="entry name" value="Jelly Rolls"/>
    <property type="match status" value="1"/>
</dbReference>
<dbReference type="PANTHER" id="PTHR43698:SF1">
    <property type="entry name" value="BLL4564 PROTEIN"/>
    <property type="match status" value="1"/>
</dbReference>
<gene>
    <name evidence="2" type="ORF">ADL29_11790</name>
</gene>
<proteinExistence type="predicted"/>
<dbReference type="InterPro" id="IPR014710">
    <property type="entry name" value="RmlC-like_jellyroll"/>
</dbReference>
<keyword evidence="3" id="KW-1185">Reference proteome</keyword>
<comment type="caution">
    <text evidence="2">The sequence shown here is derived from an EMBL/GenBank/DDBJ whole genome shotgun (WGS) entry which is preliminary data.</text>
</comment>
<accession>A0A0N0H1J2</accession>
<dbReference type="PATRIC" id="fig|66876.3.peg.2573"/>
<dbReference type="RefSeq" id="WP_053923599.1">
    <property type="nucleotide sequence ID" value="NZ_LGKG01000090.1"/>
</dbReference>
<evidence type="ECO:0000313" key="3">
    <source>
        <dbReference type="Proteomes" id="UP000037982"/>
    </source>
</evidence>
<dbReference type="EMBL" id="LGKG01000090">
    <property type="protein sequence ID" value="KPC64551.1"/>
    <property type="molecule type" value="Genomic_DNA"/>
</dbReference>
<dbReference type="PANTHER" id="PTHR43698">
    <property type="entry name" value="RIBD C-TERMINAL DOMAIN CONTAINING PROTEIN"/>
    <property type="match status" value="1"/>
</dbReference>
<dbReference type="InterPro" id="IPR011051">
    <property type="entry name" value="RmlC_Cupin_sf"/>
</dbReference>
<dbReference type="AlphaFoldDB" id="A0A0N0H1J2"/>
<reference evidence="3" key="1">
    <citation type="submission" date="2015-07" db="EMBL/GenBank/DDBJ databases">
        <authorList>
            <person name="Ju K.-S."/>
            <person name="Doroghazi J.R."/>
            <person name="Metcalf W.W."/>
        </authorList>
    </citation>
    <scope>NUCLEOTIDE SEQUENCE [LARGE SCALE GENOMIC DNA]</scope>
    <source>
        <strain evidence="3">NRRL ISP-5002</strain>
    </source>
</reference>
<dbReference type="InterPro" id="IPR013096">
    <property type="entry name" value="Cupin_2"/>
</dbReference>
<evidence type="ECO:0000313" key="2">
    <source>
        <dbReference type="EMBL" id="KPC64551.1"/>
    </source>
</evidence>